<keyword evidence="1" id="KW-0812">Transmembrane</keyword>
<dbReference type="RefSeq" id="WP_301064596.1">
    <property type="nucleotide sequence ID" value="NZ_CP118709.1"/>
</dbReference>
<protein>
    <submittedName>
        <fullName evidence="2">YgjV family protein</fullName>
    </submittedName>
</protein>
<evidence type="ECO:0000256" key="1">
    <source>
        <dbReference type="SAM" id="Phobius"/>
    </source>
</evidence>
<dbReference type="AlphaFoldDB" id="A0AAX3U3A4"/>
<keyword evidence="1" id="KW-0472">Membrane</keyword>
<keyword evidence="1" id="KW-1133">Transmembrane helix</keyword>
<feature type="transmembrane region" description="Helical" evidence="1">
    <location>
        <begin position="32"/>
        <end position="61"/>
    </location>
</feature>
<dbReference type="PIRSF" id="PIRSF011443">
    <property type="entry name" value="YgjV"/>
    <property type="match status" value="1"/>
</dbReference>
<evidence type="ECO:0000313" key="2">
    <source>
        <dbReference type="EMBL" id="WGK81384.1"/>
    </source>
</evidence>
<dbReference type="Proteomes" id="UP001239257">
    <property type="component" value="Chromosome 1"/>
</dbReference>
<feature type="transmembrane region" description="Helical" evidence="1">
    <location>
        <begin position="142"/>
        <end position="160"/>
    </location>
</feature>
<organism evidence="2 3">
    <name type="scientific">Vibrio aestuarianus</name>
    <dbReference type="NCBI Taxonomy" id="28171"/>
    <lineage>
        <taxon>Bacteria</taxon>
        <taxon>Pseudomonadati</taxon>
        <taxon>Pseudomonadota</taxon>
        <taxon>Gammaproteobacteria</taxon>
        <taxon>Vibrionales</taxon>
        <taxon>Vibrionaceae</taxon>
        <taxon>Vibrio</taxon>
    </lineage>
</organism>
<sequence length="167" mass="18315">MESMIGQFVGGVAFIIGTSAFLQKDDIKFRVLMALFCMLMAMHFYLIGAIIGAIGVSINAVRILVSIYSKSQLVMWAFIIALIGFSIPSVTHLMEVLPIAGSVVGTYALFRLQGLKMRGLILFNSLCWAIHNIWAGSIGGSLVEMAFVVSNIITITRLLAWQRTQII</sequence>
<reference evidence="2" key="1">
    <citation type="submission" date="2022-02" db="EMBL/GenBank/DDBJ databases">
        <title>Emergence and expansion in Europe of a Vibrio aestuarianus clonal complex pathogenic for oysters.</title>
        <authorList>
            <person name="Mesnil A."/>
            <person name="Travers M.-A."/>
        </authorList>
    </citation>
    <scope>NUCLEOTIDE SEQUENCE</scope>
    <source>
        <strain evidence="2">U29</strain>
    </source>
</reference>
<dbReference type="InterPro" id="IPR026267">
    <property type="entry name" value="YgjV"/>
</dbReference>
<accession>A0AAX3U3A4</accession>
<feature type="transmembrane region" description="Helical" evidence="1">
    <location>
        <begin position="73"/>
        <end position="90"/>
    </location>
</feature>
<evidence type="ECO:0000313" key="3">
    <source>
        <dbReference type="Proteomes" id="UP001239257"/>
    </source>
</evidence>
<dbReference type="InterPro" id="IPR019629">
    <property type="entry name" value="Uncharacterised_HI1736/YgjV"/>
</dbReference>
<dbReference type="Pfam" id="PF10688">
    <property type="entry name" value="Imp-YgjV"/>
    <property type="match status" value="1"/>
</dbReference>
<name>A0AAX3U3A4_9VIBR</name>
<dbReference type="EMBL" id="CP118709">
    <property type="protein sequence ID" value="WGK81384.1"/>
    <property type="molecule type" value="Genomic_DNA"/>
</dbReference>
<gene>
    <name evidence="2" type="ORF">PYE51_12210</name>
</gene>
<feature type="transmembrane region" description="Helical" evidence="1">
    <location>
        <begin position="96"/>
        <end position="112"/>
    </location>
</feature>
<proteinExistence type="predicted"/>